<feature type="non-terminal residue" evidence="1">
    <location>
        <position position="1"/>
    </location>
</feature>
<dbReference type="Proteomes" id="UP000573697">
    <property type="component" value="Unassembled WGS sequence"/>
</dbReference>
<reference evidence="1 2" key="1">
    <citation type="submission" date="2019-09" db="EMBL/GenBank/DDBJ databases">
        <title>Bird 10,000 Genomes (B10K) Project - Family phase.</title>
        <authorList>
            <person name="Zhang G."/>
        </authorList>
    </citation>
    <scope>NUCLEOTIDE SEQUENCE [LARGE SCALE GENOMIC DNA]</scope>
    <source>
        <strain evidence="1">B10K-DU-001-66</strain>
        <tissue evidence="1">Muscle</tissue>
    </source>
</reference>
<keyword evidence="2" id="KW-1185">Reference proteome</keyword>
<comment type="caution">
    <text evidence="1">The sequence shown here is derived from an EMBL/GenBank/DDBJ whole genome shotgun (WGS) entry which is preliminary data.</text>
</comment>
<accession>A0A7K5E790</accession>
<organism evidence="1 2">
    <name type="scientific">Polioptila caerulea</name>
    <name type="common">Blue-grey gnatcatcher</name>
    <dbReference type="NCBI Taxonomy" id="66707"/>
    <lineage>
        <taxon>Eukaryota</taxon>
        <taxon>Metazoa</taxon>
        <taxon>Chordata</taxon>
        <taxon>Craniata</taxon>
        <taxon>Vertebrata</taxon>
        <taxon>Euteleostomi</taxon>
        <taxon>Archelosauria</taxon>
        <taxon>Archosauria</taxon>
        <taxon>Dinosauria</taxon>
        <taxon>Saurischia</taxon>
        <taxon>Theropoda</taxon>
        <taxon>Coelurosauria</taxon>
        <taxon>Aves</taxon>
        <taxon>Neognathae</taxon>
        <taxon>Neoaves</taxon>
        <taxon>Telluraves</taxon>
        <taxon>Australaves</taxon>
        <taxon>Passeriformes</taxon>
        <taxon>Certhiidae</taxon>
        <taxon>Polioptilinae</taxon>
        <taxon>Polioptila</taxon>
    </lineage>
</organism>
<proteinExistence type="predicted"/>
<dbReference type="InterPro" id="IPR018154">
    <property type="entry name" value="TLV/ENV_coat_polyprotein"/>
</dbReference>
<dbReference type="AlphaFoldDB" id="A0A7K5E790"/>
<feature type="non-terminal residue" evidence="1">
    <location>
        <position position="86"/>
    </location>
</feature>
<gene>
    <name evidence="1" type="primary">Fv4_0</name>
    <name evidence="1" type="ORF">POLCAE_R14853</name>
</gene>
<evidence type="ECO:0000313" key="1">
    <source>
        <dbReference type="EMBL" id="NWS28193.1"/>
    </source>
</evidence>
<evidence type="ECO:0000313" key="2">
    <source>
        <dbReference type="Proteomes" id="UP000573697"/>
    </source>
</evidence>
<name>A0A7K5E790_POLCE</name>
<sequence length="86" mass="9862">LTNPENLLWKLMQASYLALNNTKPNLTKECWLCYGVQPPYFEAVGRLDRTRWSNSSNPHECPWNDQRNHTRGITIQSVTGQGKCIG</sequence>
<protein>
    <submittedName>
        <fullName evidence="1">ENV2 protein</fullName>
    </submittedName>
</protein>
<dbReference type="Pfam" id="PF00429">
    <property type="entry name" value="TLV_coat"/>
    <property type="match status" value="1"/>
</dbReference>
<dbReference type="EMBL" id="VYXF01004655">
    <property type="protein sequence ID" value="NWS28193.1"/>
    <property type="molecule type" value="Genomic_DNA"/>
</dbReference>